<accession>A0A512RQK1</accession>
<feature type="transmembrane region" description="Helical" evidence="1">
    <location>
        <begin position="47"/>
        <end position="67"/>
    </location>
</feature>
<keyword evidence="1" id="KW-0812">Transmembrane</keyword>
<proteinExistence type="predicted"/>
<dbReference type="Proteomes" id="UP000321436">
    <property type="component" value="Unassembled WGS sequence"/>
</dbReference>
<dbReference type="AlphaFoldDB" id="A0A512RQK1"/>
<keyword evidence="3" id="KW-1185">Reference proteome</keyword>
<keyword evidence="1" id="KW-1133">Transmembrane helix</keyword>
<organism evidence="2 3">
    <name type="scientific">Chitinophaga cymbidii</name>
    <dbReference type="NCBI Taxonomy" id="1096750"/>
    <lineage>
        <taxon>Bacteria</taxon>
        <taxon>Pseudomonadati</taxon>
        <taxon>Bacteroidota</taxon>
        <taxon>Chitinophagia</taxon>
        <taxon>Chitinophagales</taxon>
        <taxon>Chitinophagaceae</taxon>
        <taxon>Chitinophaga</taxon>
    </lineage>
</organism>
<gene>
    <name evidence="2" type="ORF">CCY01nite_42380</name>
</gene>
<evidence type="ECO:0000313" key="2">
    <source>
        <dbReference type="EMBL" id="GEP97978.1"/>
    </source>
</evidence>
<comment type="caution">
    <text evidence="2">The sequence shown here is derived from an EMBL/GenBank/DDBJ whole genome shotgun (WGS) entry which is preliminary data.</text>
</comment>
<evidence type="ECO:0000313" key="3">
    <source>
        <dbReference type="Proteomes" id="UP000321436"/>
    </source>
</evidence>
<reference evidence="2 3" key="1">
    <citation type="submission" date="2019-07" db="EMBL/GenBank/DDBJ databases">
        <title>Whole genome shotgun sequence of Chitinophaga cymbidii NBRC 109752.</title>
        <authorList>
            <person name="Hosoyama A."/>
            <person name="Uohara A."/>
            <person name="Ohji S."/>
            <person name="Ichikawa N."/>
        </authorList>
    </citation>
    <scope>NUCLEOTIDE SEQUENCE [LARGE SCALE GENOMIC DNA]</scope>
    <source>
        <strain evidence="2 3">NBRC 109752</strain>
    </source>
</reference>
<evidence type="ECO:0000256" key="1">
    <source>
        <dbReference type="SAM" id="Phobius"/>
    </source>
</evidence>
<keyword evidence="1" id="KW-0472">Membrane</keyword>
<sequence>MFFSPIKLKIMGFAFIIIIRILFAACMVFIIGFVFGSFSKRPVLRTLTKIAAILAIVLFFMSNVFLMRFGHAGWRDRYGHGCRYDSTVHHGYHPQKVVSLQYDGS</sequence>
<protein>
    <submittedName>
        <fullName evidence="2">Uncharacterized protein</fullName>
    </submittedName>
</protein>
<dbReference type="EMBL" id="BKAU01000005">
    <property type="protein sequence ID" value="GEP97978.1"/>
    <property type="molecule type" value="Genomic_DNA"/>
</dbReference>
<feature type="transmembrane region" description="Helical" evidence="1">
    <location>
        <begin position="12"/>
        <end position="35"/>
    </location>
</feature>
<name>A0A512RQK1_9BACT</name>